<dbReference type="CDD" id="cd13831">
    <property type="entry name" value="HU"/>
    <property type="match status" value="1"/>
</dbReference>
<keyword evidence="1" id="KW-0238">DNA-binding</keyword>
<accession>A0A8S5VTU9</accession>
<dbReference type="InterPro" id="IPR000119">
    <property type="entry name" value="Hist_DNA-bd"/>
</dbReference>
<dbReference type="SMART" id="SM00411">
    <property type="entry name" value="BHL"/>
    <property type="match status" value="1"/>
</dbReference>
<dbReference type="EMBL" id="BK035393">
    <property type="protein sequence ID" value="DAG97911.1"/>
    <property type="molecule type" value="Genomic_DNA"/>
</dbReference>
<evidence type="ECO:0000313" key="3">
    <source>
        <dbReference type="EMBL" id="DAG97911.1"/>
    </source>
</evidence>
<dbReference type="InterPro" id="IPR010992">
    <property type="entry name" value="IHF-like_DNA-bd_dom_sf"/>
</dbReference>
<dbReference type="PANTHER" id="PTHR33175:SF3">
    <property type="entry name" value="DNA-BINDING PROTEIN HU-BETA"/>
    <property type="match status" value="1"/>
</dbReference>
<name>A0A8S5VTU9_9CAUD</name>
<dbReference type="GO" id="GO:0030527">
    <property type="term" value="F:structural constituent of chromatin"/>
    <property type="evidence" value="ECO:0007669"/>
    <property type="project" value="InterPro"/>
</dbReference>
<reference evidence="3" key="1">
    <citation type="journal article" date="2021" name="Proc. Natl. Acad. Sci. U.S.A.">
        <title>A Catalog of Tens of Thousands of Viruses from Human Metagenomes Reveals Hidden Associations with Chronic Diseases.</title>
        <authorList>
            <person name="Tisza M.J."/>
            <person name="Buck C.B."/>
        </authorList>
    </citation>
    <scope>NUCLEOTIDE SEQUENCE</scope>
    <source>
        <strain evidence="3">CtASH1</strain>
    </source>
</reference>
<proteinExistence type="inferred from homology"/>
<dbReference type="PANTHER" id="PTHR33175">
    <property type="entry name" value="DNA-BINDING PROTEIN HU"/>
    <property type="match status" value="1"/>
</dbReference>
<sequence length="87" mass="9681">MTKKEFITALAEQTGATKTQVEAIIGAYHKTIIESLKKDEPVTFVGFGTYSSRVRPEREAFKPGTKEKMTVPAKKVGKFKMSKSVEL</sequence>
<evidence type="ECO:0000256" key="2">
    <source>
        <dbReference type="RuleBase" id="RU003939"/>
    </source>
</evidence>
<evidence type="ECO:0000256" key="1">
    <source>
        <dbReference type="ARBA" id="ARBA00023125"/>
    </source>
</evidence>
<comment type="similarity">
    <text evidence="2">Belongs to the bacterial histone-like protein family.</text>
</comment>
<dbReference type="Gene3D" id="4.10.520.10">
    <property type="entry name" value="IHF-like DNA-binding proteins"/>
    <property type="match status" value="1"/>
</dbReference>
<dbReference type="SUPFAM" id="SSF47729">
    <property type="entry name" value="IHF-like DNA-binding proteins"/>
    <property type="match status" value="1"/>
</dbReference>
<dbReference type="GO" id="GO:0003677">
    <property type="term" value="F:DNA binding"/>
    <property type="evidence" value="ECO:0007669"/>
    <property type="project" value="UniProtKB-KW"/>
</dbReference>
<dbReference type="Pfam" id="PF00216">
    <property type="entry name" value="Bac_DNA_binding"/>
    <property type="match status" value="1"/>
</dbReference>
<organism evidence="3">
    <name type="scientific">Ackermannviridae sp</name>
    <dbReference type="NCBI Taxonomy" id="2831612"/>
    <lineage>
        <taxon>Viruses</taxon>
        <taxon>Duplodnaviria</taxon>
        <taxon>Heunggongvirae</taxon>
        <taxon>Uroviricota</taxon>
        <taxon>Caudoviricetes</taxon>
        <taxon>Pantevenvirales</taxon>
        <taxon>Ackermannviridae</taxon>
    </lineage>
</organism>
<protein>
    <submittedName>
        <fullName evidence="3">DNA binding protein</fullName>
    </submittedName>
</protein>